<dbReference type="Proteomes" id="UP000002624">
    <property type="component" value="Unassembled WGS sequence"/>
</dbReference>
<gene>
    <name evidence="1" type="ORF">HCDG_09136</name>
</gene>
<accession>C6HSF5</accession>
<dbReference type="OMA" id="EIILFRY"/>
<reference evidence="2" key="1">
    <citation type="submission" date="2009-05" db="EMBL/GenBank/DDBJ databases">
        <title>The genome sequence of Ajellomyces capsulatus strain H143.</title>
        <authorList>
            <person name="Champion M."/>
            <person name="Cuomo C.A."/>
            <person name="Ma L.-J."/>
            <person name="Henn M.R."/>
            <person name="Sil A."/>
            <person name="Goldman B."/>
            <person name="Young S.K."/>
            <person name="Kodira C.D."/>
            <person name="Zeng Q."/>
            <person name="Koehrsen M."/>
            <person name="Alvarado L."/>
            <person name="Berlin A.M."/>
            <person name="Borenstein D."/>
            <person name="Chen Z."/>
            <person name="Engels R."/>
            <person name="Freedman E."/>
            <person name="Gellesch M."/>
            <person name="Goldberg J."/>
            <person name="Griggs A."/>
            <person name="Gujja S."/>
            <person name="Heiman D.I."/>
            <person name="Hepburn T.A."/>
            <person name="Howarth C."/>
            <person name="Jen D."/>
            <person name="Larson L."/>
            <person name="Lewis B."/>
            <person name="Mehta T."/>
            <person name="Park D."/>
            <person name="Pearson M."/>
            <person name="Roberts A."/>
            <person name="Saif S."/>
            <person name="Shea T.D."/>
            <person name="Shenoy N."/>
            <person name="Sisk P."/>
            <person name="Stolte C."/>
            <person name="Sykes S."/>
            <person name="Walk T."/>
            <person name="White J."/>
            <person name="Yandava C."/>
            <person name="Klein B."/>
            <person name="McEwen J.G."/>
            <person name="Puccia R."/>
            <person name="Goldman G.H."/>
            <person name="Felipe M.S."/>
            <person name="Nino-Vega G."/>
            <person name="San-Blas G."/>
            <person name="Taylor J.W."/>
            <person name="Mendoza L."/>
            <person name="Galagan J.E."/>
            <person name="Nusbaum C."/>
            <person name="Birren B.W."/>
        </authorList>
    </citation>
    <scope>NUCLEOTIDE SEQUENCE [LARGE SCALE GENOMIC DNA]</scope>
    <source>
        <strain evidence="2">H143</strain>
    </source>
</reference>
<organism evidence="1 2">
    <name type="scientific">Ajellomyces capsulatus (strain H143)</name>
    <name type="common">Darling's disease fungus</name>
    <name type="synonym">Histoplasma capsulatum</name>
    <dbReference type="NCBI Taxonomy" id="544712"/>
    <lineage>
        <taxon>Eukaryota</taxon>
        <taxon>Fungi</taxon>
        <taxon>Dikarya</taxon>
        <taxon>Ascomycota</taxon>
        <taxon>Pezizomycotina</taxon>
        <taxon>Eurotiomycetes</taxon>
        <taxon>Eurotiomycetidae</taxon>
        <taxon>Onygenales</taxon>
        <taxon>Ajellomycetaceae</taxon>
        <taxon>Histoplasma</taxon>
    </lineage>
</organism>
<dbReference type="AlphaFoldDB" id="C6HSF5"/>
<proteinExistence type="predicted"/>
<name>C6HSF5_AJECH</name>
<evidence type="ECO:0000313" key="1">
    <source>
        <dbReference type="EMBL" id="EER36705.1"/>
    </source>
</evidence>
<dbReference type="HOGENOM" id="CLU_2960200_0_0_1"/>
<protein>
    <submittedName>
        <fullName evidence="1">Uncharacterized protein</fullName>
    </submittedName>
</protein>
<evidence type="ECO:0000313" key="2">
    <source>
        <dbReference type="Proteomes" id="UP000002624"/>
    </source>
</evidence>
<sequence>MAKGNFRGSLADAEVEIILFRYTFEILRKLMVALMPTHNPSVFLKLTFKTSIFQIEDTA</sequence>
<dbReference type="VEuPathDB" id="FungiDB:HCDG_09136"/>
<dbReference type="EMBL" id="GG692438">
    <property type="protein sequence ID" value="EER36705.1"/>
    <property type="molecule type" value="Genomic_DNA"/>
</dbReference>